<feature type="coiled-coil region" evidence="1">
    <location>
        <begin position="23"/>
        <end position="52"/>
    </location>
</feature>
<evidence type="ECO:0000313" key="3">
    <source>
        <dbReference type="EMBL" id="KAK3278579.1"/>
    </source>
</evidence>
<accession>A0AAE0GI16</accession>
<gene>
    <name evidence="3" type="ORF">CYMTET_13495</name>
</gene>
<sequence length="197" mass="21638">MESARERIQYPELYASMQDELLSNDESAQLRKQEEETEKKRAEQQTVRLELARMKEMNKADGKQQPAKRIHDDTGEGGAPKVARLEAASTAAGVSEPPPAALAAGGSATETPKISKKKAPLSDAVPAGTLHGAGSEAAEGGKRKRRTQWEVALEATLARVLIAEKQIHPWQMLQIHRKMSSRKIVHPIVMEMKMPAD</sequence>
<evidence type="ECO:0000256" key="1">
    <source>
        <dbReference type="SAM" id="Coils"/>
    </source>
</evidence>
<proteinExistence type="predicted"/>
<evidence type="ECO:0000256" key="2">
    <source>
        <dbReference type="SAM" id="MobiDB-lite"/>
    </source>
</evidence>
<comment type="caution">
    <text evidence="3">The sequence shown here is derived from an EMBL/GenBank/DDBJ whole genome shotgun (WGS) entry which is preliminary data.</text>
</comment>
<feature type="compositionally biased region" description="Low complexity" evidence="2">
    <location>
        <begin position="101"/>
        <end position="111"/>
    </location>
</feature>
<organism evidence="3 4">
    <name type="scientific">Cymbomonas tetramitiformis</name>
    <dbReference type="NCBI Taxonomy" id="36881"/>
    <lineage>
        <taxon>Eukaryota</taxon>
        <taxon>Viridiplantae</taxon>
        <taxon>Chlorophyta</taxon>
        <taxon>Pyramimonadophyceae</taxon>
        <taxon>Pyramimonadales</taxon>
        <taxon>Pyramimonadaceae</taxon>
        <taxon>Cymbomonas</taxon>
    </lineage>
</organism>
<dbReference type="Proteomes" id="UP001190700">
    <property type="component" value="Unassembled WGS sequence"/>
</dbReference>
<reference evidence="3 4" key="1">
    <citation type="journal article" date="2015" name="Genome Biol. Evol.">
        <title>Comparative Genomics of a Bacterivorous Green Alga Reveals Evolutionary Causalities and Consequences of Phago-Mixotrophic Mode of Nutrition.</title>
        <authorList>
            <person name="Burns J.A."/>
            <person name="Paasch A."/>
            <person name="Narechania A."/>
            <person name="Kim E."/>
        </authorList>
    </citation>
    <scope>NUCLEOTIDE SEQUENCE [LARGE SCALE GENOMIC DNA]</scope>
    <source>
        <strain evidence="3 4">PLY_AMNH</strain>
    </source>
</reference>
<dbReference type="EMBL" id="LGRX02005373">
    <property type="protein sequence ID" value="KAK3278579.1"/>
    <property type="molecule type" value="Genomic_DNA"/>
</dbReference>
<keyword evidence="4" id="KW-1185">Reference proteome</keyword>
<dbReference type="AlphaFoldDB" id="A0AAE0GI16"/>
<name>A0AAE0GI16_9CHLO</name>
<feature type="region of interest" description="Disordered" evidence="2">
    <location>
        <begin position="53"/>
        <end position="145"/>
    </location>
</feature>
<feature type="compositionally biased region" description="Basic and acidic residues" evidence="2">
    <location>
        <begin position="53"/>
        <end position="62"/>
    </location>
</feature>
<evidence type="ECO:0000313" key="4">
    <source>
        <dbReference type="Proteomes" id="UP001190700"/>
    </source>
</evidence>
<protein>
    <submittedName>
        <fullName evidence="3">Uncharacterized protein</fullName>
    </submittedName>
</protein>
<keyword evidence="1" id="KW-0175">Coiled coil</keyword>